<proteinExistence type="predicted"/>
<dbReference type="VEuPathDB" id="FungiDB:RhiirA1_474505"/>
<evidence type="ECO:0000313" key="2">
    <source>
        <dbReference type="EMBL" id="PKK69257.1"/>
    </source>
</evidence>
<dbReference type="Proteomes" id="UP000233469">
    <property type="component" value="Unassembled WGS sequence"/>
</dbReference>
<reference evidence="2 3" key="1">
    <citation type="submission" date="2016-04" db="EMBL/GenBank/DDBJ databases">
        <title>Genome analyses suggest a sexual origin of heterokaryosis in a supposedly ancient asexual fungus.</title>
        <authorList>
            <person name="Ropars J."/>
            <person name="Sedzielewska K."/>
            <person name="Noel J."/>
            <person name="Charron P."/>
            <person name="Farinelli L."/>
            <person name="Marton T."/>
            <person name="Kruger M."/>
            <person name="Pelin A."/>
            <person name="Brachmann A."/>
            <person name="Corradi N."/>
        </authorList>
    </citation>
    <scope>NUCLEOTIDE SEQUENCE [LARGE SCALE GENOMIC DNA]</scope>
    <source>
        <strain evidence="2 3">C2</strain>
    </source>
</reference>
<dbReference type="VEuPathDB" id="FungiDB:RhiirFUN_011253"/>
<accession>A0A2N1N5T9</accession>
<evidence type="ECO:0000256" key="1">
    <source>
        <dbReference type="SAM" id="MobiDB-lite"/>
    </source>
</evidence>
<dbReference type="VEuPathDB" id="FungiDB:FUN_020329"/>
<organism evidence="2 3">
    <name type="scientific">Rhizophagus irregularis</name>
    <dbReference type="NCBI Taxonomy" id="588596"/>
    <lineage>
        <taxon>Eukaryota</taxon>
        <taxon>Fungi</taxon>
        <taxon>Fungi incertae sedis</taxon>
        <taxon>Mucoromycota</taxon>
        <taxon>Glomeromycotina</taxon>
        <taxon>Glomeromycetes</taxon>
        <taxon>Glomerales</taxon>
        <taxon>Glomeraceae</taxon>
        <taxon>Rhizophagus</taxon>
    </lineage>
</organism>
<protein>
    <submittedName>
        <fullName evidence="2">Uncharacterized protein</fullName>
    </submittedName>
</protein>
<evidence type="ECO:0000313" key="3">
    <source>
        <dbReference type="Proteomes" id="UP000233469"/>
    </source>
</evidence>
<sequence>MIHINYFDENIKEKKNEVVTWNDSTGLPVFAQDKKLSKSRNFKRIGIHLIIKEGEVEMNNSPELKKCEGIDVRIINLLNDFIFNASNRRKIDSEFYMELMFIEKLIADYKMEFIENREDIEILQKFKEKAKKLLDDKVSTFQRESRTNRRGKSVNEYNLIWNKRIIAGGYRKWRKNTTEAIWKNEILNSEKLEDLFVYNFKREFDWITTLEFISNRINFTNRQCSDKDTKDRSCRTKNLLKELPTYDTLYRRNTEGITDEMCKRCNKNLLEDWEHVWKCEMNEADIDTIIKESIYEFESKLIKENNKKDVELLREFNFDFIRIIEQPSVILRGKSRAWELFRGIKKRIWIKRCEEIAEIEEKEGLKKTTLKKRKMRDQEGSDDIIEENNKKQKTKEKLEKIKKLKHSLVTLEKMKGDITEGININYRWDSIVKIAHS</sequence>
<name>A0A2N1N5T9_9GLOM</name>
<dbReference type="AlphaFoldDB" id="A0A2N1N5T9"/>
<reference evidence="2 3" key="2">
    <citation type="submission" date="2017-10" db="EMBL/GenBank/DDBJ databases">
        <title>Extensive intraspecific genome diversity in a model arbuscular mycorrhizal fungus.</title>
        <authorList>
            <person name="Chen E.C.H."/>
            <person name="Morin E."/>
            <person name="Baudet D."/>
            <person name="Noel J."/>
            <person name="Ndikumana S."/>
            <person name="Charron P."/>
            <person name="St-Onge C."/>
            <person name="Giorgi J."/>
            <person name="Grigoriev I.V."/>
            <person name="Roux C."/>
            <person name="Martin F.M."/>
            <person name="Corradi N."/>
        </authorList>
    </citation>
    <scope>NUCLEOTIDE SEQUENCE [LARGE SCALE GENOMIC DNA]</scope>
    <source>
        <strain evidence="2 3">C2</strain>
    </source>
</reference>
<comment type="caution">
    <text evidence="2">The sequence shown here is derived from an EMBL/GenBank/DDBJ whole genome shotgun (WGS) entry which is preliminary data.</text>
</comment>
<gene>
    <name evidence="2" type="ORF">RhiirC2_781226</name>
</gene>
<feature type="region of interest" description="Disordered" evidence="1">
    <location>
        <begin position="372"/>
        <end position="393"/>
    </location>
</feature>
<dbReference type="EMBL" id="LLXL01000747">
    <property type="protein sequence ID" value="PKK69257.1"/>
    <property type="molecule type" value="Genomic_DNA"/>
</dbReference>